<dbReference type="STRING" id="1432656.X802_07405"/>
<dbReference type="Proteomes" id="UP000062043">
    <property type="component" value="Chromosome"/>
</dbReference>
<dbReference type="KEGG" id="tgy:X802_07405"/>
<dbReference type="EMBL" id="CP007140">
    <property type="protein sequence ID" value="AJC72002.1"/>
    <property type="molecule type" value="Genomic_DNA"/>
</dbReference>
<dbReference type="OrthoDB" id="102447at2157"/>
<reference evidence="1 2" key="1">
    <citation type="submission" date="2014-01" db="EMBL/GenBank/DDBJ databases">
        <title>Genome sequencing of Thermococcus guaymasensis.</title>
        <authorList>
            <person name="Zhang X."/>
            <person name="Alvare G."/>
            <person name="Fristensky B."/>
            <person name="Chen L."/>
            <person name="Suen T."/>
            <person name="Chen Q."/>
            <person name="Ma K."/>
        </authorList>
    </citation>
    <scope>NUCLEOTIDE SEQUENCE [LARGE SCALE GENOMIC DNA]</scope>
    <source>
        <strain evidence="1 2">DSM 11113</strain>
    </source>
</reference>
<dbReference type="PATRIC" id="fig|1432656.3.peg.1439"/>
<protein>
    <submittedName>
        <fullName evidence="1">Uncharacterized protein</fullName>
    </submittedName>
</protein>
<name>A0A0X1KL59_9EURY</name>
<dbReference type="AlphaFoldDB" id="A0A0X1KL59"/>
<proteinExistence type="predicted"/>
<organism evidence="1 2">
    <name type="scientific">Thermococcus guaymasensis DSM 11113</name>
    <dbReference type="NCBI Taxonomy" id="1432656"/>
    <lineage>
        <taxon>Archaea</taxon>
        <taxon>Methanobacteriati</taxon>
        <taxon>Methanobacteriota</taxon>
        <taxon>Thermococci</taxon>
        <taxon>Thermococcales</taxon>
        <taxon>Thermococcaceae</taxon>
        <taxon>Thermococcus</taxon>
    </lineage>
</organism>
<evidence type="ECO:0000313" key="2">
    <source>
        <dbReference type="Proteomes" id="UP000062043"/>
    </source>
</evidence>
<keyword evidence="2" id="KW-1185">Reference proteome</keyword>
<accession>A0A0X1KL59</accession>
<evidence type="ECO:0000313" key="1">
    <source>
        <dbReference type="EMBL" id="AJC72002.1"/>
    </source>
</evidence>
<gene>
    <name evidence="1" type="ORF">X802_07405</name>
</gene>
<sequence>MGKKLKVGFVVLLMVLSLVPAYAVTAGSSGNGSDSTGYAAANQTNRSTNATKVAAEVLLRNLERLQNYTTALLNETENVSAEILGLYEKALNLTEKAKALYNEGEYKESLHTSILAMKTYKDVIRNIRLGTEPEREMKMVRVMVEARRALQYLQQVEAFVRAAERRGVDVSNVTELINQTRLAYIKVLQDIRINNTTALSVDLEKARELRMKLDMELRNLQMQFAIRKADKIAKVFNIRLEIMTKALERMKRVPGVNETAIETVTQELNQLRAKVNQLISEGKYLEALHLIKEATPKLMIGAIHLRWIQKDKMIYWPLGRPHCHPGRGMGHWGHRP</sequence>